<feature type="signal peptide" evidence="1">
    <location>
        <begin position="1"/>
        <end position="15"/>
    </location>
</feature>
<feature type="domain" description="Rhodanese" evidence="2">
    <location>
        <begin position="18"/>
        <end position="107"/>
    </location>
</feature>
<dbReference type="Pfam" id="PF00581">
    <property type="entry name" value="Rhodanese"/>
    <property type="match status" value="1"/>
</dbReference>
<proteinExistence type="predicted"/>
<comment type="caution">
    <text evidence="3">The sequence shown here is derived from an EMBL/GenBank/DDBJ whole genome shotgun (WGS) entry which is preliminary data.</text>
</comment>
<evidence type="ECO:0000259" key="2">
    <source>
        <dbReference type="PROSITE" id="PS50206"/>
    </source>
</evidence>
<keyword evidence="1" id="KW-0732">Signal</keyword>
<dbReference type="PANTHER" id="PTHR43031:SF1">
    <property type="entry name" value="PYRIDINE NUCLEOTIDE-DISULPHIDE OXIDOREDUCTASE"/>
    <property type="match status" value="1"/>
</dbReference>
<dbReference type="SMART" id="SM00450">
    <property type="entry name" value="RHOD"/>
    <property type="match status" value="1"/>
</dbReference>
<organism evidence="3 4">
    <name type="scientific">Crenobacter luteus</name>
    <dbReference type="NCBI Taxonomy" id="1452487"/>
    <lineage>
        <taxon>Bacteria</taxon>
        <taxon>Pseudomonadati</taxon>
        <taxon>Pseudomonadota</taxon>
        <taxon>Betaproteobacteria</taxon>
        <taxon>Neisseriales</taxon>
        <taxon>Neisseriaceae</taxon>
        <taxon>Crenobacter</taxon>
    </lineage>
</organism>
<evidence type="ECO:0000256" key="1">
    <source>
        <dbReference type="SAM" id="SignalP"/>
    </source>
</evidence>
<name>A0A161RAM9_9NEIS</name>
<keyword evidence="4" id="KW-1185">Reference proteome</keyword>
<sequence length="107" mass="11274">MLALLLAAAFGLAEAATLIDGRLVVDVRTPEEYAAGHVDGALSAPLDAVGDIVARAAPDRDTPVALYCRSGRRAEAAMQILQGRGYRQLENLGGLDAAERRYGPLVK</sequence>
<dbReference type="CDD" id="cd00158">
    <property type="entry name" value="RHOD"/>
    <property type="match status" value="1"/>
</dbReference>
<reference evidence="4" key="1">
    <citation type="submission" date="2016-01" db="EMBL/GenBank/DDBJ databases">
        <title>Draft genome of Chromobacterium sp. F49.</title>
        <authorList>
            <person name="Hong K.W."/>
        </authorList>
    </citation>
    <scope>NUCLEOTIDE SEQUENCE [LARGE SCALE GENOMIC DNA]</scope>
    <source>
        <strain evidence="4">CN10</strain>
    </source>
</reference>
<dbReference type="PROSITE" id="PS50206">
    <property type="entry name" value="RHODANESE_3"/>
    <property type="match status" value="1"/>
</dbReference>
<dbReference type="Proteomes" id="UP000076625">
    <property type="component" value="Unassembled WGS sequence"/>
</dbReference>
<dbReference type="EMBL" id="LQQU01000010">
    <property type="protein sequence ID" value="KZE34068.1"/>
    <property type="molecule type" value="Genomic_DNA"/>
</dbReference>
<gene>
    <name evidence="3" type="ORF">AVW16_07120</name>
</gene>
<dbReference type="SUPFAM" id="SSF52821">
    <property type="entry name" value="Rhodanese/Cell cycle control phosphatase"/>
    <property type="match status" value="1"/>
</dbReference>
<protein>
    <recommendedName>
        <fullName evidence="2">Rhodanese domain-containing protein</fullName>
    </recommendedName>
</protein>
<evidence type="ECO:0000313" key="4">
    <source>
        <dbReference type="Proteomes" id="UP000076625"/>
    </source>
</evidence>
<dbReference type="InterPro" id="IPR036873">
    <property type="entry name" value="Rhodanese-like_dom_sf"/>
</dbReference>
<feature type="chain" id="PRO_5012542913" description="Rhodanese domain-containing protein" evidence="1">
    <location>
        <begin position="16"/>
        <end position="107"/>
    </location>
</feature>
<accession>A0A161RAM9</accession>
<dbReference type="InterPro" id="IPR001763">
    <property type="entry name" value="Rhodanese-like_dom"/>
</dbReference>
<dbReference type="AlphaFoldDB" id="A0A161RAM9"/>
<dbReference type="STRING" id="1452487.AVW16_07120"/>
<dbReference type="PANTHER" id="PTHR43031">
    <property type="entry name" value="FAD-DEPENDENT OXIDOREDUCTASE"/>
    <property type="match status" value="1"/>
</dbReference>
<dbReference type="Gene3D" id="3.40.250.10">
    <property type="entry name" value="Rhodanese-like domain"/>
    <property type="match status" value="1"/>
</dbReference>
<evidence type="ECO:0000313" key="3">
    <source>
        <dbReference type="EMBL" id="KZE34068.1"/>
    </source>
</evidence>
<dbReference type="InterPro" id="IPR050229">
    <property type="entry name" value="GlpE_sulfurtransferase"/>
</dbReference>